<evidence type="ECO:0000313" key="11">
    <source>
        <dbReference type="Proteomes" id="UP000095743"/>
    </source>
</evidence>
<feature type="transmembrane region" description="Helical" evidence="9">
    <location>
        <begin position="58"/>
        <end position="76"/>
    </location>
</feature>
<evidence type="ECO:0000256" key="4">
    <source>
        <dbReference type="ARBA" id="ARBA00022475"/>
    </source>
</evidence>
<reference evidence="10 11" key="1">
    <citation type="submission" date="2016-09" db="EMBL/GenBank/DDBJ databases">
        <title>Genomic analysis reveals versatility of anaerobic energy metabolism of Geosporobacter ferrireducens IRF9 of phylum Firmicutes.</title>
        <authorList>
            <person name="Kim S.-J."/>
        </authorList>
    </citation>
    <scope>NUCLEOTIDE SEQUENCE [LARGE SCALE GENOMIC DNA]</scope>
    <source>
        <strain evidence="10 11">IRF9</strain>
    </source>
</reference>
<evidence type="ECO:0000256" key="2">
    <source>
        <dbReference type="ARBA" id="ARBA00005540"/>
    </source>
</evidence>
<dbReference type="RefSeq" id="WP_069976262.1">
    <property type="nucleotide sequence ID" value="NZ_CP017269.1"/>
</dbReference>
<evidence type="ECO:0000256" key="9">
    <source>
        <dbReference type="SAM" id="Phobius"/>
    </source>
</evidence>
<dbReference type="Gene3D" id="1.10.1760.20">
    <property type="match status" value="1"/>
</dbReference>
<dbReference type="GO" id="GO:0032217">
    <property type="term" value="F:riboflavin transmembrane transporter activity"/>
    <property type="evidence" value="ECO:0007669"/>
    <property type="project" value="UniProtKB-UniRule"/>
</dbReference>
<evidence type="ECO:0000256" key="7">
    <source>
        <dbReference type="ARBA" id="ARBA00023136"/>
    </source>
</evidence>
<dbReference type="KEGG" id="gfe:Gferi_10630"/>
<dbReference type="InterPro" id="IPR025720">
    <property type="entry name" value="RibU"/>
</dbReference>
<comment type="function">
    <text evidence="8">Probably a riboflavin-binding protein that interacts with the energy-coupling factor (ECF) ABC-transporter complex.</text>
</comment>
<protein>
    <recommendedName>
        <fullName evidence="8">Riboflavin transporter</fullName>
    </recommendedName>
</protein>
<evidence type="ECO:0000256" key="1">
    <source>
        <dbReference type="ARBA" id="ARBA00004651"/>
    </source>
</evidence>
<comment type="subcellular location">
    <subcellularLocation>
        <location evidence="1">Cell membrane</location>
        <topology evidence="1">Multi-pass membrane protein</topology>
    </subcellularLocation>
</comment>
<evidence type="ECO:0000313" key="10">
    <source>
        <dbReference type="EMBL" id="AOT70001.1"/>
    </source>
</evidence>
<feature type="transmembrane region" description="Helical" evidence="9">
    <location>
        <begin position="27"/>
        <end position="51"/>
    </location>
</feature>
<feature type="transmembrane region" description="Helical" evidence="9">
    <location>
        <begin position="125"/>
        <end position="145"/>
    </location>
</feature>
<dbReference type="PIRSF" id="PIRSF037778">
    <property type="entry name" value="UCP037778_transp_RibU"/>
    <property type="match status" value="1"/>
</dbReference>
<proteinExistence type="inferred from homology"/>
<comment type="similarity">
    <text evidence="2 8">Belongs to the prokaryotic riboflavin transporter (P-RFT) (TC 2.A.87) family.</text>
</comment>
<evidence type="ECO:0000256" key="5">
    <source>
        <dbReference type="ARBA" id="ARBA00022692"/>
    </source>
</evidence>
<feature type="transmembrane region" description="Helical" evidence="9">
    <location>
        <begin position="175"/>
        <end position="199"/>
    </location>
</feature>
<dbReference type="OrthoDB" id="9809216at2"/>
<dbReference type="GO" id="GO:0005886">
    <property type="term" value="C:plasma membrane"/>
    <property type="evidence" value="ECO:0007669"/>
    <property type="project" value="UniProtKB-SubCell"/>
</dbReference>
<keyword evidence="4 8" id="KW-1003">Cell membrane</keyword>
<dbReference type="EMBL" id="CP017269">
    <property type="protein sequence ID" value="AOT70001.1"/>
    <property type="molecule type" value="Genomic_DNA"/>
</dbReference>
<keyword evidence="11" id="KW-1185">Reference proteome</keyword>
<keyword evidence="6 9" id="KW-1133">Transmembrane helix</keyword>
<dbReference type="PANTHER" id="PTHR38438">
    <property type="entry name" value="RIBOFLAVIN TRANSPORTER RIBU"/>
    <property type="match status" value="1"/>
</dbReference>
<evidence type="ECO:0000256" key="8">
    <source>
        <dbReference type="PIRNR" id="PIRNR037778"/>
    </source>
</evidence>
<keyword evidence="3 8" id="KW-0813">Transport</keyword>
<dbReference type="PANTHER" id="PTHR38438:SF1">
    <property type="entry name" value="RIBOFLAVIN TRANSPORTER RIBU"/>
    <property type="match status" value="1"/>
</dbReference>
<feature type="transmembrane region" description="Helical" evidence="9">
    <location>
        <begin position="96"/>
        <end position="113"/>
    </location>
</feature>
<dbReference type="STRING" id="1424294.Gferi_10630"/>
<dbReference type="AlphaFoldDB" id="A0A1D8GGF8"/>
<gene>
    <name evidence="10" type="ORF">Gferi_10630</name>
</gene>
<evidence type="ECO:0000256" key="3">
    <source>
        <dbReference type="ARBA" id="ARBA00022448"/>
    </source>
</evidence>
<sequence>MSNKTIALGNDIFEGRQLGSTKTLTKISILAVIAYLIMFLEIPVMFFPGFLKIDLSDIPALIGAFAMGPAAGIMIELVKNILHFITKTTTGGVGELANFLVGIALIIPAAIAYRQYQSKKAAVTGMIIGTLVMGIMGGIANYYILLPFYAKIMPMEQIIAWSAAANGAIVDMKTLILYAIIPFNILKGIVVAVITSMLYKKLSPILK</sequence>
<dbReference type="Pfam" id="PF12822">
    <property type="entry name" value="ECF_trnsprt"/>
    <property type="match status" value="1"/>
</dbReference>
<accession>A0A1D8GGF8</accession>
<name>A0A1D8GGF8_9FIRM</name>
<keyword evidence="7 8" id="KW-0472">Membrane</keyword>
<keyword evidence="5 9" id="KW-0812">Transmembrane</keyword>
<organism evidence="10 11">
    <name type="scientific">Geosporobacter ferrireducens</name>
    <dbReference type="NCBI Taxonomy" id="1424294"/>
    <lineage>
        <taxon>Bacteria</taxon>
        <taxon>Bacillati</taxon>
        <taxon>Bacillota</taxon>
        <taxon>Clostridia</taxon>
        <taxon>Peptostreptococcales</taxon>
        <taxon>Thermotaleaceae</taxon>
        <taxon>Geosporobacter</taxon>
    </lineage>
</organism>
<evidence type="ECO:0000256" key="6">
    <source>
        <dbReference type="ARBA" id="ARBA00022989"/>
    </source>
</evidence>
<dbReference type="InterPro" id="IPR024529">
    <property type="entry name" value="ECF_trnsprt_substrate-spec"/>
</dbReference>
<dbReference type="Proteomes" id="UP000095743">
    <property type="component" value="Chromosome"/>
</dbReference>